<reference evidence="2" key="2">
    <citation type="submission" date="2016-11" db="EMBL/GenBank/DDBJ databases">
        <authorList>
            <person name="Jaros S."/>
            <person name="Januszkiewicz K."/>
            <person name="Wedrychowicz H."/>
        </authorList>
    </citation>
    <scope>NUCLEOTIDE SEQUENCE [LARGE SCALE GENOMIC DNA]</scope>
    <source>
        <strain evidence="2">DSM 19729</strain>
    </source>
</reference>
<sequence length="208" mass="25077">MKFNLNTQKERKWKLLFVFIFFIVFNMHSQSYLDEYDQLFVKEAKIINYHRPDNYFYVRAVSSYFEIYPNNRQSQSNISMINKDNQIMFSVAVIHYPEGKTRAQKYLIATRDLNRRSKEAIAAEMDNRFSNKNLLSVSLIKKMNANRGYVYNLKVRKNLYLGIYPRCKKLIVYKDNVGRVEILFFYKYGQEDIVKKEIEKTWGMLKFK</sequence>
<accession>A0A1M5R0G7</accession>
<reference evidence="1 4" key="3">
    <citation type="submission" date="2018-03" db="EMBL/GenBank/DDBJ databases">
        <title>Genomic Encyclopedia of Archaeal and Bacterial Type Strains, Phase II (KMG-II): from individual species to whole genera.</title>
        <authorList>
            <person name="Goeker M."/>
        </authorList>
    </citation>
    <scope>NUCLEOTIDE SEQUENCE [LARGE SCALE GENOMIC DNA]</scope>
    <source>
        <strain evidence="1 4">DSM 17797</strain>
    </source>
</reference>
<evidence type="ECO:0000313" key="3">
    <source>
        <dbReference type="Proteomes" id="UP000184384"/>
    </source>
</evidence>
<name>A0A1M5R0G7_9FLAO</name>
<dbReference type="OrthoDB" id="1345242at2"/>
<gene>
    <name evidence="1" type="ORF">BC624_1084</name>
    <name evidence="2" type="ORF">SAMN05443373_1094</name>
</gene>
<dbReference type="EMBL" id="FQWO01000009">
    <property type="protein sequence ID" value="SHH19894.1"/>
    <property type="molecule type" value="Genomic_DNA"/>
</dbReference>
<evidence type="ECO:0000313" key="1">
    <source>
        <dbReference type="EMBL" id="PRZ21566.1"/>
    </source>
</evidence>
<keyword evidence="4" id="KW-1185">Reference proteome</keyword>
<dbReference type="AlphaFoldDB" id="A0A1M5R0G7"/>
<proteinExistence type="predicted"/>
<evidence type="ECO:0000313" key="2">
    <source>
        <dbReference type="EMBL" id="SHH19894.1"/>
    </source>
</evidence>
<dbReference type="Proteomes" id="UP000237771">
    <property type="component" value="Unassembled WGS sequence"/>
</dbReference>
<reference evidence="3" key="1">
    <citation type="submission" date="2016-11" db="EMBL/GenBank/DDBJ databases">
        <authorList>
            <person name="Varghese N."/>
            <person name="Submissions S."/>
        </authorList>
    </citation>
    <scope>NUCLEOTIDE SEQUENCE [LARGE SCALE GENOMIC DNA]</scope>
    <source>
        <strain evidence="3">DSM 19729</strain>
    </source>
</reference>
<protein>
    <submittedName>
        <fullName evidence="2">Uncharacterized protein</fullName>
    </submittedName>
</protein>
<dbReference type="Proteomes" id="UP000184384">
    <property type="component" value="Unassembled WGS sequence"/>
</dbReference>
<organism evidence="2 3">
    <name type="scientific">Flavobacterium granuli</name>
    <dbReference type="NCBI Taxonomy" id="280093"/>
    <lineage>
        <taxon>Bacteria</taxon>
        <taxon>Pseudomonadati</taxon>
        <taxon>Bacteroidota</taxon>
        <taxon>Flavobacteriia</taxon>
        <taxon>Flavobacteriales</taxon>
        <taxon>Flavobacteriaceae</taxon>
        <taxon>Flavobacterium</taxon>
    </lineage>
</organism>
<dbReference type="EMBL" id="PVUB01000008">
    <property type="protein sequence ID" value="PRZ21566.1"/>
    <property type="molecule type" value="Genomic_DNA"/>
</dbReference>
<dbReference type="RefSeq" id="WP_072944550.1">
    <property type="nucleotide sequence ID" value="NZ_FQWO01000009.1"/>
</dbReference>
<evidence type="ECO:0000313" key="4">
    <source>
        <dbReference type="Proteomes" id="UP000237771"/>
    </source>
</evidence>